<protein>
    <submittedName>
        <fullName evidence="1">Uncharacterized protein</fullName>
    </submittedName>
</protein>
<organism evidence="1">
    <name type="scientific">marine sediment metagenome</name>
    <dbReference type="NCBI Taxonomy" id="412755"/>
    <lineage>
        <taxon>unclassified sequences</taxon>
        <taxon>metagenomes</taxon>
        <taxon>ecological metagenomes</taxon>
    </lineage>
</organism>
<proteinExistence type="predicted"/>
<gene>
    <name evidence="1" type="ORF">S01H4_15467</name>
</gene>
<comment type="caution">
    <text evidence="1">The sequence shown here is derived from an EMBL/GenBank/DDBJ whole genome shotgun (WGS) entry which is preliminary data.</text>
</comment>
<sequence length="154" mass="17370">MVIREVGLLFRGFTLVKRSYHKTTLGKIDSDLRSGLLTALLNFAETAFATGAIEYFQGNRFTIAFINASISANDSVEPELLISYAIIDKRKKIDKYVNKLVNPLLEKVAGDFIAQYDGNNLSEVSQFKIYKKTLDKIFGSITKKIDQKLDGLFY</sequence>
<dbReference type="AlphaFoldDB" id="X0ZJR9"/>
<evidence type="ECO:0000313" key="1">
    <source>
        <dbReference type="EMBL" id="GAG69639.1"/>
    </source>
</evidence>
<dbReference type="EMBL" id="BART01006780">
    <property type="protein sequence ID" value="GAG69639.1"/>
    <property type="molecule type" value="Genomic_DNA"/>
</dbReference>
<name>X0ZJR9_9ZZZZ</name>
<accession>X0ZJR9</accession>
<reference evidence="1" key="1">
    <citation type="journal article" date="2014" name="Front. Microbiol.">
        <title>High frequency of phylogenetically diverse reductive dehalogenase-homologous genes in deep subseafloor sedimentary metagenomes.</title>
        <authorList>
            <person name="Kawai M."/>
            <person name="Futagami T."/>
            <person name="Toyoda A."/>
            <person name="Takaki Y."/>
            <person name="Nishi S."/>
            <person name="Hori S."/>
            <person name="Arai W."/>
            <person name="Tsubouchi T."/>
            <person name="Morono Y."/>
            <person name="Uchiyama I."/>
            <person name="Ito T."/>
            <person name="Fujiyama A."/>
            <person name="Inagaki F."/>
            <person name="Takami H."/>
        </authorList>
    </citation>
    <scope>NUCLEOTIDE SEQUENCE</scope>
    <source>
        <strain evidence="1">Expedition CK06-06</strain>
    </source>
</reference>